<evidence type="ECO:0000313" key="1">
    <source>
        <dbReference type="EMBL" id="MEQ2558549.1"/>
    </source>
</evidence>
<gene>
    <name evidence="1" type="ORF">WMO43_11825</name>
</gene>
<protein>
    <submittedName>
        <fullName evidence="1">AbiH family protein</fullName>
    </submittedName>
</protein>
<keyword evidence="2" id="KW-1185">Reference proteome</keyword>
<name>A0ABV1HFS6_9FIRM</name>
<dbReference type="EMBL" id="JBBMEX010000013">
    <property type="protein sequence ID" value="MEQ2558549.1"/>
    <property type="molecule type" value="Genomic_DNA"/>
</dbReference>
<dbReference type="InterPro" id="IPR025935">
    <property type="entry name" value="AbiH"/>
</dbReference>
<dbReference type="RefSeq" id="WP_353531337.1">
    <property type="nucleotide sequence ID" value="NZ_JBBMEX010000013.1"/>
</dbReference>
<dbReference type="Pfam" id="PF14253">
    <property type="entry name" value="AbiH"/>
    <property type="match status" value="1"/>
</dbReference>
<proteinExistence type="predicted"/>
<sequence>MNILVIGNGFDLAHGLPTKYTDFLKFVEVINQVIEIKNNDDISNLDWRGINQQIKELIKINMGNVRNNIFSQGQVWRELLEDNFWIEYFLQCLMYQKENWIDFESEISKIIQSLDNDMFDESKRISGLSDEVYEISNDFLQHKYSQYLFTTQIKIPLTERRMETLTFQEIRDKLYYDLNRFIRALEIYLADYVEKIECNRVSPDIEKMSFDKVLSFNYTKTYTKLYDSCVCAEYDYIHGSTDIKNTIETNNMVLGIDEYLDDDRKNRDTDFIAFKKFYQRIYKETGCKYKDWITEIHSNAQIRNLNYCNKKDDGSKEYVSDYSVQHNLYIFGHSLDITDKDILRELILNDKVYTTIFYVNKDVMGKQIANLVKIIGQDELIRRTGGSDKTIEFRQQQAMVCRENRKFKTNYLHA</sequence>
<reference evidence="1 2" key="1">
    <citation type="submission" date="2024-03" db="EMBL/GenBank/DDBJ databases">
        <title>Human intestinal bacterial collection.</title>
        <authorList>
            <person name="Pauvert C."/>
            <person name="Hitch T.C.A."/>
            <person name="Clavel T."/>
        </authorList>
    </citation>
    <scope>NUCLEOTIDE SEQUENCE [LARGE SCALE GENOMIC DNA]</scope>
    <source>
        <strain evidence="1 2">CLA-AA-H185</strain>
    </source>
</reference>
<comment type="caution">
    <text evidence="1">The sequence shown here is derived from an EMBL/GenBank/DDBJ whole genome shotgun (WGS) entry which is preliminary data.</text>
</comment>
<organism evidence="1 2">
    <name type="scientific">Maccoyibacter intestinihominis</name>
    <dbReference type="NCBI Taxonomy" id="3133499"/>
    <lineage>
        <taxon>Bacteria</taxon>
        <taxon>Bacillati</taxon>
        <taxon>Bacillota</taxon>
        <taxon>Clostridia</taxon>
        <taxon>Lachnospirales</taxon>
        <taxon>Lachnospiraceae</taxon>
        <taxon>Maccoyibacter</taxon>
    </lineage>
</organism>
<dbReference type="Proteomes" id="UP001454489">
    <property type="component" value="Unassembled WGS sequence"/>
</dbReference>
<accession>A0ABV1HFS6</accession>
<evidence type="ECO:0000313" key="2">
    <source>
        <dbReference type="Proteomes" id="UP001454489"/>
    </source>
</evidence>